<dbReference type="OrthoDB" id="28939at2759"/>
<dbReference type="InterPro" id="IPR051888">
    <property type="entry name" value="UPF0148_domain"/>
</dbReference>
<dbReference type="InterPro" id="IPR009563">
    <property type="entry name" value="SSSCA1"/>
</dbReference>
<keyword evidence="3" id="KW-1185">Reference proteome</keyword>
<dbReference type="Proteomes" id="UP000059188">
    <property type="component" value="Unassembled WGS sequence"/>
</dbReference>
<gene>
    <name evidence="2" type="ORF">RSOLAG1IB_02858</name>
</gene>
<dbReference type="STRING" id="1108050.A0A0B7FPH9"/>
<dbReference type="EMBL" id="LN679102">
    <property type="protein sequence ID" value="CEL58113.1"/>
    <property type="molecule type" value="Genomic_DNA"/>
</dbReference>
<proteinExistence type="predicted"/>
<feature type="region of interest" description="Disordered" evidence="1">
    <location>
        <begin position="1"/>
        <end position="52"/>
    </location>
</feature>
<evidence type="ECO:0000256" key="1">
    <source>
        <dbReference type="SAM" id="MobiDB-lite"/>
    </source>
</evidence>
<accession>A0A0B7FPH9</accession>
<dbReference type="AlphaFoldDB" id="A0A0B7FPH9"/>
<reference evidence="2 3" key="1">
    <citation type="submission" date="2014-11" db="EMBL/GenBank/DDBJ databases">
        <authorList>
            <person name="Wibberg Daniel"/>
        </authorList>
    </citation>
    <scope>NUCLEOTIDE SEQUENCE [LARGE SCALE GENOMIC DNA]</scope>
    <source>
        <strain evidence="2">Rhizoctonia solani AG1-IB 7/3/14</strain>
    </source>
</reference>
<dbReference type="Pfam" id="PF06677">
    <property type="entry name" value="Auto_anti-p27"/>
    <property type="match status" value="1"/>
</dbReference>
<evidence type="ECO:0000313" key="2">
    <source>
        <dbReference type="EMBL" id="CEL58113.1"/>
    </source>
</evidence>
<feature type="compositionally biased region" description="Polar residues" evidence="1">
    <location>
        <begin position="1"/>
        <end position="21"/>
    </location>
</feature>
<protein>
    <submittedName>
        <fullName evidence="2">Uncharacterized protein</fullName>
    </submittedName>
</protein>
<organism evidence="2 3">
    <name type="scientific">Thanatephorus cucumeris (strain AG1-IB / isolate 7/3/14)</name>
    <name type="common">Lettuce bottom rot fungus</name>
    <name type="synonym">Rhizoctonia solani</name>
    <dbReference type="NCBI Taxonomy" id="1108050"/>
    <lineage>
        <taxon>Eukaryota</taxon>
        <taxon>Fungi</taxon>
        <taxon>Dikarya</taxon>
        <taxon>Basidiomycota</taxon>
        <taxon>Agaricomycotina</taxon>
        <taxon>Agaricomycetes</taxon>
        <taxon>Cantharellales</taxon>
        <taxon>Ceratobasidiaceae</taxon>
        <taxon>Rhizoctonia</taxon>
        <taxon>Rhizoctonia solani AG-1</taxon>
    </lineage>
</organism>
<name>A0A0B7FPH9_THACB</name>
<dbReference type="PANTHER" id="PTHR16537">
    <property type="entry name" value="SJOEGREN SYNDROME/SCLERODERMA AUTOANTIGEN 1"/>
    <property type="match status" value="1"/>
</dbReference>
<feature type="compositionally biased region" description="Basic and acidic residues" evidence="1">
    <location>
        <begin position="39"/>
        <end position="51"/>
    </location>
</feature>
<sequence length="245" mass="26063">MSSSSSTAGGNMYSRDSTPATDISPPGSDDFVLPPPSEETLRRRAQSDRASTEIGNRMLKGWAMLAEECPNDNCWAIPLVRFPRARPGAEPDPRKECVVCGTVYVNNENGQLVAQQTTPSRTTIAPQPQASFVRATNVAAPQPTGRTVTPKASSLNTTIPPSAVARSSAIADRTPVVQNVTKTSAASPFGSAEDALSGALEALSQRLVQISLGNDINTKHVKDTAETMETIMRALDTARKLREGN</sequence>
<evidence type="ECO:0000313" key="3">
    <source>
        <dbReference type="Proteomes" id="UP000059188"/>
    </source>
</evidence>
<dbReference type="PANTHER" id="PTHR16537:SF1">
    <property type="entry name" value="PROTEIN ZNRD2"/>
    <property type="match status" value="1"/>
</dbReference>